<proteinExistence type="predicted"/>
<gene>
    <name evidence="1" type="ORF">EEDITHA_LOCUS21475</name>
</gene>
<keyword evidence="2" id="KW-1185">Reference proteome</keyword>
<evidence type="ECO:0000313" key="1">
    <source>
        <dbReference type="EMBL" id="CAH2107434.1"/>
    </source>
</evidence>
<protein>
    <submittedName>
        <fullName evidence="1">Uncharacterized protein</fullName>
    </submittedName>
</protein>
<organism evidence="1 2">
    <name type="scientific">Euphydryas editha</name>
    <name type="common">Edith's checkerspot</name>
    <dbReference type="NCBI Taxonomy" id="104508"/>
    <lineage>
        <taxon>Eukaryota</taxon>
        <taxon>Metazoa</taxon>
        <taxon>Ecdysozoa</taxon>
        <taxon>Arthropoda</taxon>
        <taxon>Hexapoda</taxon>
        <taxon>Insecta</taxon>
        <taxon>Pterygota</taxon>
        <taxon>Neoptera</taxon>
        <taxon>Endopterygota</taxon>
        <taxon>Lepidoptera</taxon>
        <taxon>Glossata</taxon>
        <taxon>Ditrysia</taxon>
        <taxon>Papilionoidea</taxon>
        <taxon>Nymphalidae</taxon>
        <taxon>Nymphalinae</taxon>
        <taxon>Euphydryas</taxon>
    </lineage>
</organism>
<sequence>MSLHSHSINKLPPPPINPNPMLKFKIKNINYYPYAESVDFMIDSLPDSQDDRNILICYDLFLKTLLNAANIHFPKKHISKTHLLSTPWWDEDCKRLAEIRLKAEEAYSLSMCPDNFIRYQKADARFKRLVSKKKKSGWMSFCESLSPRSPSRIVWNQLKKFRRSLTSDNLSSNNPVEWLNDFTDKLAPPFAPCEDSFLASTPASTVDDLDAPFLFLSFNVL</sequence>
<reference evidence="1" key="1">
    <citation type="submission" date="2022-03" db="EMBL/GenBank/DDBJ databases">
        <authorList>
            <person name="Tunstrom K."/>
        </authorList>
    </citation>
    <scope>NUCLEOTIDE SEQUENCE</scope>
</reference>
<evidence type="ECO:0000313" key="2">
    <source>
        <dbReference type="Proteomes" id="UP001153954"/>
    </source>
</evidence>
<accession>A0AAU9VBF4</accession>
<dbReference type="EMBL" id="CAKOGL010000030">
    <property type="protein sequence ID" value="CAH2107434.1"/>
    <property type="molecule type" value="Genomic_DNA"/>
</dbReference>
<dbReference type="Proteomes" id="UP001153954">
    <property type="component" value="Unassembled WGS sequence"/>
</dbReference>
<comment type="caution">
    <text evidence="1">The sequence shown here is derived from an EMBL/GenBank/DDBJ whole genome shotgun (WGS) entry which is preliminary data.</text>
</comment>
<dbReference type="AlphaFoldDB" id="A0AAU9VBF4"/>
<name>A0AAU9VBF4_EUPED</name>